<sequence length="1588" mass="171419">MNGEDNTRSRGRLIEGSEVSQSPRRSLRSKSGSPVILRKAADEHSENRSPRKHIAHLSSEHSDVIVNGSSLDAPVKGRSRLAELREAVTRSPSRDQTSRDQSIMVREATENEDRPRRTRATGPADPVPEHTGCPTPGCDGSGHTNGKFSKHRTLVSCPVASKKRKLGSKPTSPEPQRKAKRSRRRGGGGNNTTSNQEEVDDEVIINNRPATRGATAATDPEDENSVSSLDDDPQSKCSRRAIVNLQKLLDNVTAEIDQEKKGEEGVEPTKKPAEAEVEAEDEEETLPDEEEEMKDAVSKETETEKDEELEEDAVEDAEEKEEVEEDADAEDDEEEEDEEEEAMEDDEVQLNLYNFKNISTSVGTEDQDDEEVCTPPKLHKELAFLNQEVSVLQGTAELSKSSSAPDGLEAKDGHLDTMDKDAGDATGTEMPTENSEDDADDDEDQILELVGEESGDDDAFSSVPPKPKEAGDEDDDDYNIAMPQLPKHLRLMSEQLSQELEEETKKHQSDESIPHQEEIPEEEPPQPVDQLIPAITTDQNAEAVQAESSEQTEIEDAPAEASQIETGEPPELQEELPEVMEETNKEPPIDEVPTEDGDALLSESMAVPDEPLVIDDKSVSPAEEDKENTAIPPTIGALLSAEPRVSFPTMSKMLTIPVIKTEPLDISASGQTSSIGLASSGMASAMSQMKEAMRNVSSAPMTSMLLADGTPVTTMLAPTSSLTKDFLEGCKCPTPGCDGTGHVTGLYHHHRSLSGCPHRDKIPQQLLQMHEHVLNRCPTPGCTGRGHVNSNRNSHRSLSGCPIAAAEKHTGVKLPQQQQPQQQPGDPMNRFEGMPHVATSRSDHMVADMLNRPVCYVKQMDSGYQAFNNSAPRPSLPGDVRFSKPDGVLPFETKVAYNTGHKRIAPKIITASDLSPPVKKKLQAGDYDPNDCTIDSTSARMAATALNLSIKAPQLAPGQLTIPMQMPPPSHPHLTPQNAHQHPHSHPQQHHSQQHHPQQHHPQALTTPPTQISQRPLETVKVDSNGTLDLSMKSSKSSEVASNTHASSQSVPSPASVQSAANGLIQLSVPQPGVQNPVPSFITTAPTILQIPRSYGEQPMDFSTSMSKPQKAIKAPSIAVSCFPTSLTTSSSITVAAMLKTSNPDYDDPSSGAFMQFNKPRKIKGSLDGKREHLSCPTPGCDGSGHATGNYASHRSISGCPMADKSAIVQSTQELKCPTPGCDGSGHITGNYTSHRSLSGCPRAKKRSAMYAAQKAQAQAEASNEENPDDPMMRLPLPLSFINPPGTVNDYQWSVAELGRCPVPNCDGSGHLTGKYASHRSASGCPNASKVYHNYLREGFVGSEHPASPSAIAPKPVKMEPQNLSSCPIPGCDGSGHCNGNFSSHRSLSGCPKATSVMKKARLKEEEITAISIKAAQGIENDEDIRALDTEITELQHSNCQMESQMIKLRTQITSMEGKLHTAEKEHNAMEEKHRTLTHQLEELRNTLIKHLSDVQSQTASVPQQAAAQLPPPASGTAARSGLSRENIEAFLTTLETTATGGGSEDRPETPPEEDSAPMEFEAPEAATAKTVAVVGSATVNTIAVSAT</sequence>
<feature type="compositionally biased region" description="Basic and acidic residues" evidence="11">
    <location>
        <begin position="1"/>
        <end position="15"/>
    </location>
</feature>
<comment type="similarity">
    <text evidence="2">Belongs to the MYT1 family.</text>
</comment>
<feature type="region of interest" description="Disordered" evidence="11">
    <location>
        <begin position="959"/>
        <end position="1014"/>
    </location>
</feature>
<feature type="compositionally biased region" description="Acidic residues" evidence="11">
    <location>
        <begin position="275"/>
        <end position="293"/>
    </location>
</feature>
<keyword evidence="13" id="KW-1185">Reference proteome</keyword>
<feature type="region of interest" description="Disordered" evidence="11">
    <location>
        <begin position="1"/>
        <end position="238"/>
    </location>
</feature>
<dbReference type="GO" id="GO:0000981">
    <property type="term" value="F:DNA-binding transcription factor activity, RNA polymerase II-specific"/>
    <property type="evidence" value="ECO:0007669"/>
    <property type="project" value="TreeGrafter"/>
</dbReference>
<dbReference type="SUPFAM" id="SSF103637">
    <property type="entry name" value="CCHHC domain"/>
    <property type="match status" value="7"/>
</dbReference>
<feature type="compositionally biased region" description="Acidic residues" evidence="11">
    <location>
        <begin position="571"/>
        <end position="581"/>
    </location>
</feature>
<evidence type="ECO:0000256" key="11">
    <source>
        <dbReference type="SAM" id="MobiDB-lite"/>
    </source>
</evidence>
<keyword evidence="8" id="KW-0804">Transcription</keyword>
<evidence type="ECO:0000313" key="13">
    <source>
        <dbReference type="Proteomes" id="UP000887568"/>
    </source>
</evidence>
<dbReference type="GO" id="GO:0007399">
    <property type="term" value="P:nervous system development"/>
    <property type="evidence" value="ECO:0007669"/>
    <property type="project" value="UniProtKB-KW"/>
</dbReference>
<dbReference type="Pfam" id="PF01530">
    <property type="entry name" value="zf-C2HC"/>
    <property type="match status" value="7"/>
</dbReference>
<feature type="compositionally biased region" description="Polar residues" evidence="11">
    <location>
        <begin position="18"/>
        <end position="32"/>
    </location>
</feature>
<feature type="compositionally biased region" description="Acidic residues" evidence="11">
    <location>
        <begin position="219"/>
        <end position="232"/>
    </location>
</feature>
<dbReference type="PROSITE" id="PS51802">
    <property type="entry name" value="ZF_CCHHC"/>
    <property type="match status" value="7"/>
</dbReference>
<feature type="region of interest" description="Disordered" evidence="11">
    <location>
        <begin position="396"/>
        <end position="594"/>
    </location>
</feature>
<feature type="region of interest" description="Disordered" evidence="11">
    <location>
        <begin position="254"/>
        <end position="373"/>
    </location>
</feature>
<feature type="compositionally biased region" description="Low complexity" evidence="11">
    <location>
        <begin position="1046"/>
        <end position="1057"/>
    </location>
</feature>
<evidence type="ECO:0000313" key="12">
    <source>
        <dbReference type="EnsemblMetazoa" id="XP_038057777.1"/>
    </source>
</evidence>
<evidence type="ECO:0000256" key="7">
    <source>
        <dbReference type="ARBA" id="ARBA00023015"/>
    </source>
</evidence>
<dbReference type="OrthoDB" id="10069059at2759"/>
<dbReference type="InterPro" id="IPR036060">
    <property type="entry name" value="Znf_C2H2C_sf"/>
</dbReference>
<reference evidence="12" key="1">
    <citation type="submission" date="2022-11" db="UniProtKB">
        <authorList>
            <consortium name="EnsemblMetazoa"/>
        </authorList>
    </citation>
    <scope>IDENTIFICATION</scope>
</reference>
<feature type="compositionally biased region" description="Basic and acidic residues" evidence="11">
    <location>
        <begin position="408"/>
        <end position="423"/>
    </location>
</feature>
<keyword evidence="3" id="KW-0479">Metal-binding</keyword>
<accession>A0A914A1S1</accession>
<protein>
    <submittedName>
        <fullName evidence="12">Uncharacterized protein</fullName>
    </submittedName>
</protein>
<feature type="compositionally biased region" description="Basic residues" evidence="11">
    <location>
        <begin position="981"/>
        <end position="999"/>
    </location>
</feature>
<dbReference type="Gene3D" id="4.10.320.30">
    <property type="match status" value="7"/>
</dbReference>
<keyword evidence="5" id="KW-0863">Zinc-finger</keyword>
<feature type="compositionally biased region" description="Basic and acidic residues" evidence="11">
    <location>
        <begin position="80"/>
        <end position="98"/>
    </location>
</feature>
<dbReference type="GO" id="GO:0005634">
    <property type="term" value="C:nucleus"/>
    <property type="evidence" value="ECO:0007669"/>
    <property type="project" value="UniProtKB-SubCell"/>
</dbReference>
<dbReference type="GO" id="GO:0000978">
    <property type="term" value="F:RNA polymerase II cis-regulatory region sequence-specific DNA binding"/>
    <property type="evidence" value="ECO:0007669"/>
    <property type="project" value="TreeGrafter"/>
</dbReference>
<dbReference type="Proteomes" id="UP000887568">
    <property type="component" value="Unplaced"/>
</dbReference>
<evidence type="ECO:0000256" key="10">
    <source>
        <dbReference type="SAM" id="Coils"/>
    </source>
</evidence>
<dbReference type="Gene3D" id="1.10.287.1490">
    <property type="match status" value="1"/>
</dbReference>
<feature type="region of interest" description="Disordered" evidence="11">
    <location>
        <begin position="1536"/>
        <end position="1562"/>
    </location>
</feature>
<dbReference type="RefSeq" id="XP_038057776.1">
    <property type="nucleotide sequence ID" value="XM_038201848.1"/>
</dbReference>
<dbReference type="OMA" id="ECYESDA"/>
<proteinExistence type="inferred from homology"/>
<feature type="compositionally biased region" description="Basic and acidic residues" evidence="11">
    <location>
        <begin position="39"/>
        <end position="49"/>
    </location>
</feature>
<dbReference type="PANTHER" id="PTHR10816:SF15">
    <property type="entry name" value="MYELIN TRANSCRIPTION FACTOR 1-LIKE PROTEIN"/>
    <property type="match status" value="1"/>
</dbReference>
<evidence type="ECO:0000256" key="3">
    <source>
        <dbReference type="ARBA" id="ARBA00022723"/>
    </source>
</evidence>
<comment type="subcellular location">
    <subcellularLocation>
        <location evidence="1">Nucleus</location>
    </subcellularLocation>
</comment>
<evidence type="ECO:0000256" key="2">
    <source>
        <dbReference type="ARBA" id="ARBA00010194"/>
    </source>
</evidence>
<dbReference type="PANTHER" id="PTHR10816">
    <property type="entry name" value="MYELIN TRANSCRIPTION FACTOR 1-RELATED"/>
    <property type="match status" value="1"/>
</dbReference>
<keyword evidence="4" id="KW-0677">Repeat</keyword>
<name>A0A914A1S1_PATMI</name>
<keyword evidence="7" id="KW-0805">Transcription regulation</keyword>
<dbReference type="FunFam" id="4.10.320.30:FF:000001">
    <property type="entry name" value="Myelin transcription factor 1-like, a"/>
    <property type="match status" value="7"/>
</dbReference>
<evidence type="ECO:0000256" key="8">
    <source>
        <dbReference type="ARBA" id="ARBA00023163"/>
    </source>
</evidence>
<dbReference type="GO" id="GO:0008270">
    <property type="term" value="F:zinc ion binding"/>
    <property type="evidence" value="ECO:0007669"/>
    <property type="project" value="UniProtKB-KW"/>
</dbReference>
<feature type="region of interest" description="Disordered" evidence="11">
    <location>
        <begin position="1495"/>
        <end position="1522"/>
    </location>
</feature>
<feature type="compositionally biased region" description="Polar residues" evidence="11">
    <location>
        <begin position="351"/>
        <end position="364"/>
    </location>
</feature>
<feature type="compositionally biased region" description="Polar residues" evidence="11">
    <location>
        <begin position="536"/>
        <end position="549"/>
    </location>
</feature>
<organism evidence="12 13">
    <name type="scientific">Patiria miniata</name>
    <name type="common">Bat star</name>
    <name type="synonym">Asterina miniata</name>
    <dbReference type="NCBI Taxonomy" id="46514"/>
    <lineage>
        <taxon>Eukaryota</taxon>
        <taxon>Metazoa</taxon>
        <taxon>Echinodermata</taxon>
        <taxon>Eleutherozoa</taxon>
        <taxon>Asterozoa</taxon>
        <taxon>Asteroidea</taxon>
        <taxon>Valvatacea</taxon>
        <taxon>Valvatida</taxon>
        <taxon>Asterinidae</taxon>
        <taxon>Patiria</taxon>
    </lineage>
</organism>
<evidence type="ECO:0000256" key="5">
    <source>
        <dbReference type="ARBA" id="ARBA00022771"/>
    </source>
</evidence>
<evidence type="ECO:0000256" key="6">
    <source>
        <dbReference type="ARBA" id="ARBA00022833"/>
    </source>
</evidence>
<dbReference type="InterPro" id="IPR002515">
    <property type="entry name" value="Znf_C2H2C"/>
</dbReference>
<keyword evidence="10" id="KW-0175">Coiled coil</keyword>
<keyword evidence="9" id="KW-0539">Nucleus</keyword>
<feature type="coiled-coil region" evidence="10">
    <location>
        <begin position="1446"/>
        <end position="1487"/>
    </location>
</feature>
<feature type="compositionally biased region" description="Low complexity" evidence="11">
    <location>
        <begin position="815"/>
        <end position="824"/>
    </location>
</feature>
<evidence type="ECO:0000256" key="1">
    <source>
        <dbReference type="ARBA" id="ARBA00004123"/>
    </source>
</evidence>
<keyword evidence="6" id="KW-0862">Zinc</keyword>
<feature type="region of interest" description="Disordered" evidence="11">
    <location>
        <begin position="809"/>
        <end position="832"/>
    </location>
</feature>
<feature type="compositionally biased region" description="Acidic residues" evidence="11">
    <location>
        <begin position="303"/>
        <end position="348"/>
    </location>
</feature>
<feature type="compositionally biased region" description="Basic and acidic residues" evidence="11">
    <location>
        <begin position="503"/>
        <end position="518"/>
    </location>
</feature>
<feature type="compositionally biased region" description="Polar residues" evidence="11">
    <location>
        <begin position="1004"/>
        <end position="1014"/>
    </location>
</feature>
<feature type="region of interest" description="Disordered" evidence="11">
    <location>
        <begin position="1028"/>
        <end position="1057"/>
    </location>
</feature>
<dbReference type="GeneID" id="119729257"/>
<dbReference type="EnsemblMetazoa" id="XM_038201849.1">
    <property type="protein sequence ID" value="XP_038057777.1"/>
    <property type="gene ID" value="LOC119729257"/>
</dbReference>
<dbReference type="EnsemblMetazoa" id="XM_038201848.1">
    <property type="protein sequence ID" value="XP_038057776.1"/>
    <property type="gene ID" value="LOC119729257"/>
</dbReference>
<feature type="compositionally biased region" description="Acidic residues" evidence="11">
    <location>
        <begin position="434"/>
        <end position="459"/>
    </location>
</feature>
<evidence type="ECO:0000256" key="4">
    <source>
        <dbReference type="ARBA" id="ARBA00022737"/>
    </source>
</evidence>
<dbReference type="RefSeq" id="XP_038057777.1">
    <property type="nucleotide sequence ID" value="XM_038201849.1"/>
</dbReference>
<feature type="compositionally biased region" description="Basic and acidic residues" evidence="11">
    <location>
        <begin position="257"/>
        <end position="274"/>
    </location>
</feature>
<evidence type="ECO:0000256" key="9">
    <source>
        <dbReference type="ARBA" id="ARBA00023242"/>
    </source>
</evidence>